<reference evidence="1 2" key="1">
    <citation type="journal article" date="2009" name="J. Bacteriol.">
        <title>Genome sequence of Azotobacter vinelandii, an obligate aerobe specialized to support diverse anaerobic metabolic processes.</title>
        <authorList>
            <person name="Setubal J.C."/>
            <person name="dos Santos P."/>
            <person name="Goldman B.S."/>
            <person name="Ertesvag H."/>
            <person name="Espin G."/>
            <person name="Rubio L.M."/>
            <person name="Valla S."/>
            <person name="Almeida N.F."/>
            <person name="Balasubramanian D."/>
            <person name="Cromes L."/>
            <person name="Curatti L."/>
            <person name="Du Z."/>
            <person name="Godsy E."/>
            <person name="Goodner B."/>
            <person name="Hellner-Burris K."/>
            <person name="Hernandez J.A."/>
            <person name="Houmiel K."/>
            <person name="Imperial J."/>
            <person name="Kennedy C."/>
            <person name="Larson T.J."/>
            <person name="Latreille P."/>
            <person name="Ligon L.S."/>
            <person name="Lu J."/>
            <person name="Maerk M."/>
            <person name="Miller N.M."/>
            <person name="Norton S."/>
            <person name="O'Carroll I.P."/>
            <person name="Paulsen I."/>
            <person name="Raulfs E.C."/>
            <person name="Roemer R."/>
            <person name="Rosser J."/>
            <person name="Segura D."/>
            <person name="Slater S."/>
            <person name="Stricklin S.L."/>
            <person name="Studholme D.J."/>
            <person name="Sun J."/>
            <person name="Viana C.J."/>
            <person name="Wallin E."/>
            <person name="Wang B."/>
            <person name="Wheeler C."/>
            <person name="Zhu H."/>
            <person name="Dean D.R."/>
            <person name="Dixon R."/>
            <person name="Wood D."/>
        </authorList>
    </citation>
    <scope>NUCLEOTIDE SEQUENCE [LARGE SCALE GENOMIC DNA]</scope>
    <source>
        <strain evidence="2">DJ / ATCC BAA-1303</strain>
    </source>
</reference>
<dbReference type="EnsemblBacteria" id="ACO79875">
    <property type="protein sequence ID" value="ACO79875"/>
    <property type="gene ID" value="Avin_37300"/>
</dbReference>
<evidence type="ECO:0000313" key="1">
    <source>
        <dbReference type="EMBL" id="ACO79875.1"/>
    </source>
</evidence>
<dbReference type="KEGG" id="avn:Avin_37300"/>
<accession>C1DS00</accession>
<gene>
    <name evidence="1" type="ordered locus">Avin_37300</name>
</gene>
<dbReference type="AlphaFoldDB" id="C1DS00"/>
<keyword evidence="2" id="KW-1185">Reference proteome</keyword>
<dbReference type="Proteomes" id="UP000002424">
    <property type="component" value="Chromosome"/>
</dbReference>
<proteinExistence type="predicted"/>
<dbReference type="HOGENOM" id="CLU_2663183_0_0_6"/>
<dbReference type="RefSeq" id="WP_012702250.1">
    <property type="nucleotide sequence ID" value="NC_012560.1"/>
</dbReference>
<dbReference type="STRING" id="322710.Avin_37300"/>
<dbReference type="eggNOG" id="COG3500">
    <property type="taxonomic scope" value="Bacteria"/>
</dbReference>
<name>C1DS00_AZOVD</name>
<evidence type="ECO:0000313" key="2">
    <source>
        <dbReference type="Proteomes" id="UP000002424"/>
    </source>
</evidence>
<sequence length="75" mass="8245">MTGIKDKIAAIIWLGAHVAHSFTADAYTTSLELESKLPDGEEVLDLAEEVGDYTGVLAWYWDEKTGKESRVTADD</sequence>
<organism evidence="1 2">
    <name type="scientific">Azotobacter vinelandii (strain DJ / ATCC BAA-1303)</name>
    <dbReference type="NCBI Taxonomy" id="322710"/>
    <lineage>
        <taxon>Bacteria</taxon>
        <taxon>Pseudomonadati</taxon>
        <taxon>Pseudomonadota</taxon>
        <taxon>Gammaproteobacteria</taxon>
        <taxon>Pseudomonadales</taxon>
        <taxon>Pseudomonadaceae</taxon>
        <taxon>Azotobacter</taxon>
    </lineage>
</organism>
<protein>
    <submittedName>
        <fullName evidence="1">Uncharacterized protein</fullName>
    </submittedName>
</protein>
<dbReference type="GeneID" id="88186708"/>
<dbReference type="EMBL" id="CP001157">
    <property type="protein sequence ID" value="ACO79875.1"/>
    <property type="molecule type" value="Genomic_DNA"/>
</dbReference>